<name>A0ABD5T387_9EURY</name>
<reference evidence="2 3" key="1">
    <citation type="journal article" date="2019" name="Int. J. Syst. Evol. Microbiol.">
        <title>The Global Catalogue of Microorganisms (GCM) 10K type strain sequencing project: providing services to taxonomists for standard genome sequencing and annotation.</title>
        <authorList>
            <consortium name="The Broad Institute Genomics Platform"/>
            <consortium name="The Broad Institute Genome Sequencing Center for Infectious Disease"/>
            <person name="Wu L."/>
            <person name="Ma J."/>
        </authorList>
    </citation>
    <scope>NUCLEOTIDE SEQUENCE [LARGE SCALE GENOMIC DNA]</scope>
    <source>
        <strain evidence="2 3">PJ61</strain>
    </source>
</reference>
<accession>A0ABD5T387</accession>
<evidence type="ECO:0000256" key="1">
    <source>
        <dbReference type="SAM" id="MobiDB-lite"/>
    </source>
</evidence>
<keyword evidence="3" id="KW-1185">Reference proteome</keyword>
<evidence type="ECO:0000313" key="3">
    <source>
        <dbReference type="Proteomes" id="UP001596274"/>
    </source>
</evidence>
<organism evidence="2 3">
    <name type="scientific">Halorubrum pallidum</name>
    <dbReference type="NCBI Taxonomy" id="1526114"/>
    <lineage>
        <taxon>Archaea</taxon>
        <taxon>Methanobacteriati</taxon>
        <taxon>Methanobacteriota</taxon>
        <taxon>Stenosarchaea group</taxon>
        <taxon>Halobacteria</taxon>
        <taxon>Halobacteriales</taxon>
        <taxon>Haloferacaceae</taxon>
        <taxon>Halorubrum</taxon>
    </lineage>
</organism>
<comment type="caution">
    <text evidence="2">The sequence shown here is derived from an EMBL/GenBank/DDBJ whole genome shotgun (WGS) entry which is preliminary data.</text>
</comment>
<feature type="region of interest" description="Disordered" evidence="1">
    <location>
        <begin position="1"/>
        <end position="27"/>
    </location>
</feature>
<proteinExistence type="predicted"/>
<dbReference type="AlphaFoldDB" id="A0ABD5T387"/>
<evidence type="ECO:0000313" key="2">
    <source>
        <dbReference type="EMBL" id="MFC6770006.1"/>
    </source>
</evidence>
<protein>
    <submittedName>
        <fullName evidence="2">Uncharacterized protein</fullName>
    </submittedName>
</protein>
<sequence>MGRSDSPKATDHTPASESAVRHVHYPDADRELEEVLAGTVETDSSAMGDTPTERDLVLSRGDEWHFPDDRVGDPFAYAESDTQDIRTTIVRDEPVAIGYYLHLAEINALDEEEILGYLRESAPEWVAMYESWVADLSPRDRRLRLLDLLEWRVDEGDDWAAGIYLNERPCTWRSTNLSEAGTDAAAELANAIDVRPSMCYWTAQKAALHAFDDSELADRVEYVEGIALPTAASQAIRHAWIEVDGEVAELSWPWHQYDGADAVYFGVSVDPETVREARHGRDLGGPVFVDEADLPTLG</sequence>
<dbReference type="EMBL" id="JBHSWT010000009">
    <property type="protein sequence ID" value="MFC6770006.1"/>
    <property type="molecule type" value="Genomic_DNA"/>
</dbReference>
<feature type="compositionally biased region" description="Basic and acidic residues" evidence="1">
    <location>
        <begin position="1"/>
        <end position="11"/>
    </location>
</feature>
<gene>
    <name evidence="2" type="ORF">ACFQDD_00450</name>
</gene>
<dbReference type="Proteomes" id="UP001596274">
    <property type="component" value="Unassembled WGS sequence"/>
</dbReference>